<organism evidence="9 10">
    <name type="scientific">Canariomyces notabilis</name>
    <dbReference type="NCBI Taxonomy" id="2074819"/>
    <lineage>
        <taxon>Eukaryota</taxon>
        <taxon>Fungi</taxon>
        <taxon>Dikarya</taxon>
        <taxon>Ascomycota</taxon>
        <taxon>Pezizomycotina</taxon>
        <taxon>Sordariomycetes</taxon>
        <taxon>Sordariomycetidae</taxon>
        <taxon>Sordariales</taxon>
        <taxon>Chaetomiaceae</taxon>
        <taxon>Canariomyces</taxon>
    </lineage>
</organism>
<evidence type="ECO:0000256" key="3">
    <source>
        <dbReference type="ARBA" id="ARBA00023110"/>
    </source>
</evidence>
<dbReference type="Pfam" id="PF13616">
    <property type="entry name" value="Rotamase_3"/>
    <property type="match status" value="1"/>
</dbReference>
<comment type="catalytic activity">
    <reaction evidence="1 6">
        <text>[protein]-peptidylproline (omega=180) = [protein]-peptidylproline (omega=0)</text>
        <dbReference type="Rhea" id="RHEA:16237"/>
        <dbReference type="Rhea" id="RHEA-COMP:10747"/>
        <dbReference type="Rhea" id="RHEA-COMP:10748"/>
        <dbReference type="ChEBI" id="CHEBI:83833"/>
        <dbReference type="ChEBI" id="CHEBI:83834"/>
        <dbReference type="EC" id="5.2.1.8"/>
    </reaction>
</comment>
<dbReference type="InterPro" id="IPR000297">
    <property type="entry name" value="PPIase_PpiC"/>
</dbReference>
<dbReference type="EC" id="5.2.1.8" evidence="6"/>
<reference evidence="9" key="1">
    <citation type="journal article" date="2023" name="Mol. Phylogenet. Evol.">
        <title>Genome-scale phylogeny and comparative genomics of the fungal order Sordariales.</title>
        <authorList>
            <person name="Hensen N."/>
            <person name="Bonometti L."/>
            <person name="Westerberg I."/>
            <person name="Brannstrom I.O."/>
            <person name="Guillou S."/>
            <person name="Cros-Aarteil S."/>
            <person name="Calhoun S."/>
            <person name="Haridas S."/>
            <person name="Kuo A."/>
            <person name="Mondo S."/>
            <person name="Pangilinan J."/>
            <person name="Riley R."/>
            <person name="LaButti K."/>
            <person name="Andreopoulos B."/>
            <person name="Lipzen A."/>
            <person name="Chen C."/>
            <person name="Yan M."/>
            <person name="Daum C."/>
            <person name="Ng V."/>
            <person name="Clum A."/>
            <person name="Steindorff A."/>
            <person name="Ohm R.A."/>
            <person name="Martin F."/>
            <person name="Silar P."/>
            <person name="Natvig D.O."/>
            <person name="Lalanne C."/>
            <person name="Gautier V."/>
            <person name="Ament-Velasquez S.L."/>
            <person name="Kruys A."/>
            <person name="Hutchinson M.I."/>
            <person name="Powell A.J."/>
            <person name="Barry K."/>
            <person name="Miller A.N."/>
            <person name="Grigoriev I.V."/>
            <person name="Debuchy R."/>
            <person name="Gladieux P."/>
            <person name="Hiltunen Thoren M."/>
            <person name="Johannesson H."/>
        </authorList>
    </citation>
    <scope>NUCLEOTIDE SEQUENCE</scope>
    <source>
        <strain evidence="9">CBS 508.74</strain>
    </source>
</reference>
<dbReference type="GeneID" id="89935271"/>
<feature type="domain" description="PpiC" evidence="8">
    <location>
        <begin position="46"/>
        <end position="138"/>
    </location>
</feature>
<reference evidence="9" key="2">
    <citation type="submission" date="2023-05" db="EMBL/GenBank/DDBJ databases">
        <authorList>
            <consortium name="Lawrence Berkeley National Laboratory"/>
            <person name="Steindorff A."/>
            <person name="Hensen N."/>
            <person name="Bonometti L."/>
            <person name="Westerberg I."/>
            <person name="Brannstrom I.O."/>
            <person name="Guillou S."/>
            <person name="Cros-Aarteil S."/>
            <person name="Calhoun S."/>
            <person name="Haridas S."/>
            <person name="Kuo A."/>
            <person name="Mondo S."/>
            <person name="Pangilinan J."/>
            <person name="Riley R."/>
            <person name="Labutti K."/>
            <person name="Andreopoulos B."/>
            <person name="Lipzen A."/>
            <person name="Chen C."/>
            <person name="Yanf M."/>
            <person name="Daum C."/>
            <person name="Ng V."/>
            <person name="Clum A."/>
            <person name="Ohm R."/>
            <person name="Martin F."/>
            <person name="Silar P."/>
            <person name="Natvig D."/>
            <person name="Lalanne C."/>
            <person name="Gautier V."/>
            <person name="Ament-Velasquez S.L."/>
            <person name="Kruys A."/>
            <person name="Hutchinson M.I."/>
            <person name="Powell A.J."/>
            <person name="Barry K."/>
            <person name="Miller A.N."/>
            <person name="Grigoriev I.V."/>
            <person name="Debuchy R."/>
            <person name="Gladieux P."/>
            <person name="Thoren M.H."/>
            <person name="Johannesson H."/>
        </authorList>
    </citation>
    <scope>NUCLEOTIDE SEQUENCE</scope>
    <source>
        <strain evidence="9">CBS 508.74</strain>
    </source>
</reference>
<evidence type="ECO:0000256" key="7">
    <source>
        <dbReference type="SAM" id="MobiDB-lite"/>
    </source>
</evidence>
<dbReference type="InterPro" id="IPR046357">
    <property type="entry name" value="PPIase_dom_sf"/>
</dbReference>
<evidence type="ECO:0000313" key="10">
    <source>
        <dbReference type="Proteomes" id="UP001302812"/>
    </source>
</evidence>
<dbReference type="PROSITE" id="PS50198">
    <property type="entry name" value="PPIC_PPIASE_2"/>
    <property type="match status" value="1"/>
</dbReference>
<accession>A0AAN6YW73</accession>
<keyword evidence="10" id="KW-1185">Reference proteome</keyword>
<dbReference type="GO" id="GO:0006364">
    <property type="term" value="P:rRNA processing"/>
    <property type="evidence" value="ECO:0007669"/>
    <property type="project" value="InterPro"/>
</dbReference>
<gene>
    <name evidence="9" type="ORF">N656DRAFT_704044</name>
</gene>
<evidence type="ECO:0000259" key="8">
    <source>
        <dbReference type="PROSITE" id="PS50198"/>
    </source>
</evidence>
<dbReference type="GO" id="GO:0003755">
    <property type="term" value="F:peptidyl-prolyl cis-trans isomerase activity"/>
    <property type="evidence" value="ECO:0007669"/>
    <property type="project" value="UniProtKB-UniRule"/>
</dbReference>
<feature type="compositionally biased region" description="Basic and acidic residues" evidence="7">
    <location>
        <begin position="1"/>
        <end position="10"/>
    </location>
</feature>
<dbReference type="Proteomes" id="UP001302812">
    <property type="component" value="Unassembled WGS sequence"/>
</dbReference>
<evidence type="ECO:0000256" key="2">
    <source>
        <dbReference type="ARBA" id="ARBA00010242"/>
    </source>
</evidence>
<dbReference type="SUPFAM" id="SSF54534">
    <property type="entry name" value="FKBP-like"/>
    <property type="match status" value="1"/>
</dbReference>
<dbReference type="InterPro" id="IPR043323">
    <property type="entry name" value="PIN4"/>
</dbReference>
<dbReference type="Gene3D" id="3.10.50.40">
    <property type="match status" value="1"/>
</dbReference>
<protein>
    <recommendedName>
        <fullName evidence="6">Peptidyl-prolyl cis-trans isomerase</fullName>
        <ecNumber evidence="6">5.2.1.8</ecNumber>
    </recommendedName>
</protein>
<evidence type="ECO:0000313" key="9">
    <source>
        <dbReference type="EMBL" id="KAK4115209.1"/>
    </source>
</evidence>
<evidence type="ECO:0000256" key="1">
    <source>
        <dbReference type="ARBA" id="ARBA00000971"/>
    </source>
</evidence>
<keyword evidence="4 5" id="KW-0413">Isomerase</keyword>
<evidence type="ECO:0000256" key="5">
    <source>
        <dbReference type="PROSITE-ProRule" id="PRU00278"/>
    </source>
</evidence>
<evidence type="ECO:0000256" key="6">
    <source>
        <dbReference type="RuleBase" id="RU363014"/>
    </source>
</evidence>
<dbReference type="RefSeq" id="XP_064672779.1">
    <property type="nucleotide sequence ID" value="XM_064811146.1"/>
</dbReference>
<dbReference type="PANTHER" id="PTHR45995">
    <property type="match status" value="1"/>
</dbReference>
<dbReference type="EMBL" id="MU853335">
    <property type="protein sequence ID" value="KAK4115209.1"/>
    <property type="molecule type" value="Genomic_DNA"/>
</dbReference>
<dbReference type="GO" id="GO:0003677">
    <property type="term" value="F:DNA binding"/>
    <property type="evidence" value="ECO:0007669"/>
    <property type="project" value="InterPro"/>
</dbReference>
<feature type="region of interest" description="Disordered" evidence="7">
    <location>
        <begin position="1"/>
        <end position="46"/>
    </location>
</feature>
<proteinExistence type="inferred from homology"/>
<comment type="caution">
    <text evidence="9">The sequence shown here is derived from an EMBL/GenBank/DDBJ whole genome shotgun (WGS) entry which is preliminary data.</text>
</comment>
<comment type="similarity">
    <text evidence="2">Belongs to the PpiC/parvulin rotamase family. PIN4 subfamily.</text>
</comment>
<sequence length="140" mass="15040">MAKGKQESGKGGKAQTDNSKAAGKKGGKGAGGGEGDAKSTSKVKGAQSINVRHILCEKHAESEKAMERLRNGEKFDAVARDMSQDKARQGGSLGWKSKGSLDPEFEKIAFELPQSTVDAPKYDRVKTQFGYHIIMVEGRK</sequence>
<keyword evidence="3 5" id="KW-0697">Rotamase</keyword>
<name>A0AAN6YW73_9PEZI</name>
<evidence type="ECO:0000256" key="4">
    <source>
        <dbReference type="ARBA" id="ARBA00023235"/>
    </source>
</evidence>
<dbReference type="AlphaFoldDB" id="A0AAN6YW73"/>